<evidence type="ECO:0000256" key="4">
    <source>
        <dbReference type="ARBA" id="ARBA00022475"/>
    </source>
</evidence>
<evidence type="ECO:0000256" key="5">
    <source>
        <dbReference type="ARBA" id="ARBA00022741"/>
    </source>
</evidence>
<dbReference type="Pfam" id="PF00005">
    <property type="entry name" value="ABC_tran"/>
    <property type="match status" value="2"/>
</dbReference>
<keyword evidence="5" id="KW-0547">Nucleotide-binding</keyword>
<dbReference type="PANTHER" id="PTHR43553">
    <property type="entry name" value="HEAVY METAL TRANSPORTER"/>
    <property type="match status" value="1"/>
</dbReference>
<gene>
    <name evidence="10" type="ORF">H9891_01910</name>
</gene>
<dbReference type="GO" id="GO:0016887">
    <property type="term" value="F:ATP hydrolysis activity"/>
    <property type="evidence" value="ECO:0007669"/>
    <property type="project" value="InterPro"/>
</dbReference>
<keyword evidence="4" id="KW-1003">Cell membrane</keyword>
<evidence type="ECO:0000259" key="9">
    <source>
        <dbReference type="PROSITE" id="PS50893"/>
    </source>
</evidence>
<dbReference type="PANTHER" id="PTHR43553:SF24">
    <property type="entry name" value="ENERGY-COUPLING FACTOR TRANSPORTER ATP-BINDING PROTEIN ECFA1"/>
    <property type="match status" value="1"/>
</dbReference>
<proteinExistence type="inferred from homology"/>
<keyword evidence="7" id="KW-1278">Translocase</keyword>
<dbReference type="GO" id="GO:0042626">
    <property type="term" value="F:ATPase-coupled transmembrane transporter activity"/>
    <property type="evidence" value="ECO:0007669"/>
    <property type="project" value="TreeGrafter"/>
</dbReference>
<comment type="caution">
    <text evidence="10">The sequence shown here is derived from an EMBL/GenBank/DDBJ whole genome shotgun (WGS) entry which is preliminary data.</text>
</comment>
<comment type="similarity">
    <text evidence="2">Belongs to the ABC transporter superfamily.</text>
</comment>
<protein>
    <submittedName>
        <fullName evidence="10">ATP-binding cassette domain-containing protein</fullName>
    </submittedName>
</protein>
<dbReference type="SMART" id="SM00382">
    <property type="entry name" value="AAA"/>
    <property type="match status" value="2"/>
</dbReference>
<sequence>MTIDIGNLRVRFDGEAENLFNGMDIRVEKGEKVLLLGPSGSGKTTLLNIMGGLISRVIDIPMKADTLKVSEDGAYVFQDPDSQFTMPTVGEELGFVLENKGVQRAEMEQQFTDVLEAVGLDVPVGMNIQELSGGMKQKLAVASALLQDTDTLFLDEPASMLDEDSARHVWDTVESIWDNRTVVIVEHRVEYIWDKVDRVILMDDSAGIVRDGTPGDILTNHGDLLRAFGVWHPRSWDRAPVFERAKPTEEILLEAKGLDVRRRKDTVIKVDELKIRRGEWVTIEGANGTGKTSLLLALLKLIPSAGDIHHRGKKIRKTKHIAGSVYPVFQNPELQFITNKVFDEVFINLEMHFDKTEAMRQTGKILESFGLSRVAHLHPLEISTGQKRRLSVATAAGGVPEIIMLDEPTFGLDQKQTFRMLEFFDGMTKAGKTIVMITHDKEIQKRYPSRRLLIEDGRLTERTAVDDAPVNQEV</sequence>
<name>A0A9D1U047_9STAP</name>
<evidence type="ECO:0000313" key="10">
    <source>
        <dbReference type="EMBL" id="HIW11914.1"/>
    </source>
</evidence>
<dbReference type="AlphaFoldDB" id="A0A9D1U047"/>
<dbReference type="InterPro" id="IPR003593">
    <property type="entry name" value="AAA+_ATPase"/>
</dbReference>
<dbReference type="PROSITE" id="PS00211">
    <property type="entry name" value="ABC_TRANSPORTER_1"/>
    <property type="match status" value="1"/>
</dbReference>
<evidence type="ECO:0000256" key="8">
    <source>
        <dbReference type="ARBA" id="ARBA00023136"/>
    </source>
</evidence>
<evidence type="ECO:0000256" key="6">
    <source>
        <dbReference type="ARBA" id="ARBA00022840"/>
    </source>
</evidence>
<feature type="domain" description="ABC transporter" evidence="9">
    <location>
        <begin position="3"/>
        <end position="230"/>
    </location>
</feature>
<dbReference type="CDD" id="cd03225">
    <property type="entry name" value="ABC_cobalt_CbiO_domain1"/>
    <property type="match status" value="2"/>
</dbReference>
<keyword evidence="6 10" id="KW-0067">ATP-binding</keyword>
<dbReference type="InterPro" id="IPR003439">
    <property type="entry name" value="ABC_transporter-like_ATP-bd"/>
</dbReference>
<evidence type="ECO:0000256" key="7">
    <source>
        <dbReference type="ARBA" id="ARBA00022967"/>
    </source>
</evidence>
<keyword evidence="8" id="KW-0472">Membrane</keyword>
<dbReference type="PROSITE" id="PS50893">
    <property type="entry name" value="ABC_TRANSPORTER_2"/>
    <property type="match status" value="2"/>
</dbReference>
<dbReference type="InterPro" id="IPR050095">
    <property type="entry name" value="ECF_ABC_transporter_ATP-bd"/>
</dbReference>
<dbReference type="SUPFAM" id="SSF52540">
    <property type="entry name" value="P-loop containing nucleoside triphosphate hydrolases"/>
    <property type="match status" value="2"/>
</dbReference>
<comment type="subcellular location">
    <subcellularLocation>
        <location evidence="1">Cell membrane</location>
        <topology evidence="1">Peripheral membrane protein</topology>
    </subcellularLocation>
</comment>
<reference evidence="10" key="1">
    <citation type="journal article" date="2021" name="PeerJ">
        <title>Extensive microbial diversity within the chicken gut microbiome revealed by metagenomics and culture.</title>
        <authorList>
            <person name="Gilroy R."/>
            <person name="Ravi A."/>
            <person name="Getino M."/>
            <person name="Pursley I."/>
            <person name="Horton D.L."/>
            <person name="Alikhan N.F."/>
            <person name="Baker D."/>
            <person name="Gharbi K."/>
            <person name="Hall N."/>
            <person name="Watson M."/>
            <person name="Adriaenssens E.M."/>
            <person name="Foster-Nyarko E."/>
            <person name="Jarju S."/>
            <person name="Secka A."/>
            <person name="Antonio M."/>
            <person name="Oren A."/>
            <person name="Chaudhuri R.R."/>
            <person name="La Ragione R."/>
            <person name="Hildebrand F."/>
            <person name="Pallen M.J."/>
        </authorList>
    </citation>
    <scope>NUCLEOTIDE SEQUENCE</scope>
    <source>
        <strain evidence="10">ChiHjej13B12-752</strain>
    </source>
</reference>
<dbReference type="Gene3D" id="3.40.50.300">
    <property type="entry name" value="P-loop containing nucleotide triphosphate hydrolases"/>
    <property type="match status" value="2"/>
</dbReference>
<dbReference type="Proteomes" id="UP000823989">
    <property type="component" value="Unassembled WGS sequence"/>
</dbReference>
<evidence type="ECO:0000256" key="3">
    <source>
        <dbReference type="ARBA" id="ARBA00022448"/>
    </source>
</evidence>
<reference evidence="10" key="2">
    <citation type="submission" date="2021-04" db="EMBL/GenBank/DDBJ databases">
        <authorList>
            <person name="Gilroy R."/>
        </authorList>
    </citation>
    <scope>NUCLEOTIDE SEQUENCE</scope>
    <source>
        <strain evidence="10">ChiHjej13B12-752</strain>
    </source>
</reference>
<dbReference type="EMBL" id="DXHR01000003">
    <property type="protein sequence ID" value="HIW11914.1"/>
    <property type="molecule type" value="Genomic_DNA"/>
</dbReference>
<dbReference type="InterPro" id="IPR017871">
    <property type="entry name" value="ABC_transporter-like_CS"/>
</dbReference>
<dbReference type="InterPro" id="IPR027417">
    <property type="entry name" value="P-loop_NTPase"/>
</dbReference>
<evidence type="ECO:0000256" key="2">
    <source>
        <dbReference type="ARBA" id="ARBA00005417"/>
    </source>
</evidence>
<keyword evidence="3" id="KW-0813">Transport</keyword>
<evidence type="ECO:0000313" key="11">
    <source>
        <dbReference type="Proteomes" id="UP000823989"/>
    </source>
</evidence>
<dbReference type="GO" id="GO:0043190">
    <property type="term" value="C:ATP-binding cassette (ABC) transporter complex"/>
    <property type="evidence" value="ECO:0007669"/>
    <property type="project" value="TreeGrafter"/>
</dbReference>
<evidence type="ECO:0000256" key="1">
    <source>
        <dbReference type="ARBA" id="ARBA00004202"/>
    </source>
</evidence>
<dbReference type="InterPro" id="IPR015856">
    <property type="entry name" value="ABC_transpr_CbiO/EcfA_su"/>
</dbReference>
<dbReference type="GO" id="GO:0005524">
    <property type="term" value="F:ATP binding"/>
    <property type="evidence" value="ECO:0007669"/>
    <property type="project" value="UniProtKB-KW"/>
</dbReference>
<organism evidence="10 11">
    <name type="scientific">Candidatus Salinicoccus stercoripullorum</name>
    <dbReference type="NCBI Taxonomy" id="2838756"/>
    <lineage>
        <taxon>Bacteria</taxon>
        <taxon>Bacillati</taxon>
        <taxon>Bacillota</taxon>
        <taxon>Bacilli</taxon>
        <taxon>Bacillales</taxon>
        <taxon>Staphylococcaceae</taxon>
        <taxon>Salinicoccus</taxon>
    </lineage>
</organism>
<feature type="domain" description="ABC transporter" evidence="9">
    <location>
        <begin position="253"/>
        <end position="474"/>
    </location>
</feature>
<accession>A0A9D1U047</accession>